<organism evidence="1 2">
    <name type="scientific">Neolewinella antarctica</name>
    <dbReference type="NCBI Taxonomy" id="442734"/>
    <lineage>
        <taxon>Bacteria</taxon>
        <taxon>Pseudomonadati</taxon>
        <taxon>Bacteroidota</taxon>
        <taxon>Saprospiria</taxon>
        <taxon>Saprospirales</taxon>
        <taxon>Lewinellaceae</taxon>
        <taxon>Neolewinella</taxon>
    </lineage>
</organism>
<keyword evidence="2" id="KW-1185">Reference proteome</keyword>
<accession>A0ABX0XHF3</accession>
<evidence type="ECO:0000313" key="2">
    <source>
        <dbReference type="Proteomes" id="UP000770785"/>
    </source>
</evidence>
<dbReference type="EMBL" id="JAATJH010000009">
    <property type="protein sequence ID" value="NJC28259.1"/>
    <property type="molecule type" value="Genomic_DNA"/>
</dbReference>
<sequence length="76" mass="8826">MFWCLEGVKKSVLFEPPQTMYQEHELMLPISEILKHELEGEFTDFSPPSAKTLISQAQRTRILLLFFRKGGQDGQK</sequence>
<name>A0ABX0XHF3_9BACT</name>
<gene>
    <name evidence="1" type="ORF">GGR27_003780</name>
</gene>
<proteinExistence type="predicted"/>
<evidence type="ECO:0000313" key="1">
    <source>
        <dbReference type="EMBL" id="NJC28259.1"/>
    </source>
</evidence>
<protein>
    <submittedName>
        <fullName evidence="1">Uncharacterized protein</fullName>
    </submittedName>
</protein>
<comment type="caution">
    <text evidence="1">The sequence shown here is derived from an EMBL/GenBank/DDBJ whole genome shotgun (WGS) entry which is preliminary data.</text>
</comment>
<reference evidence="1 2" key="1">
    <citation type="submission" date="2020-03" db="EMBL/GenBank/DDBJ databases">
        <title>Genomic Encyclopedia of Type Strains, Phase IV (KMG-IV): sequencing the most valuable type-strain genomes for metagenomic binning, comparative biology and taxonomic classification.</title>
        <authorList>
            <person name="Goeker M."/>
        </authorList>
    </citation>
    <scope>NUCLEOTIDE SEQUENCE [LARGE SCALE GENOMIC DNA]</scope>
    <source>
        <strain evidence="1 2">DSM 105096</strain>
    </source>
</reference>
<dbReference type="Proteomes" id="UP000770785">
    <property type="component" value="Unassembled WGS sequence"/>
</dbReference>